<comment type="caution">
    <text evidence="1">The sequence shown here is derived from an EMBL/GenBank/DDBJ whole genome shotgun (WGS) entry which is preliminary data.</text>
</comment>
<evidence type="ECO:0008006" key="3">
    <source>
        <dbReference type="Google" id="ProtNLM"/>
    </source>
</evidence>
<name>A0A2P4ZWD1_9HYPO</name>
<dbReference type="InterPro" id="IPR013078">
    <property type="entry name" value="His_Pase_superF_clade-1"/>
</dbReference>
<dbReference type="GO" id="GO:0016791">
    <property type="term" value="F:phosphatase activity"/>
    <property type="evidence" value="ECO:0007669"/>
    <property type="project" value="TreeGrafter"/>
</dbReference>
<dbReference type="SUPFAM" id="SSF53254">
    <property type="entry name" value="Phosphoglycerate mutase-like"/>
    <property type="match status" value="1"/>
</dbReference>
<dbReference type="Pfam" id="PF00300">
    <property type="entry name" value="His_Phos_1"/>
    <property type="match status" value="1"/>
</dbReference>
<dbReference type="PANTHER" id="PTHR48100">
    <property type="entry name" value="BROAD-SPECIFICITY PHOSPHATASE YOR283W-RELATED"/>
    <property type="match status" value="1"/>
</dbReference>
<dbReference type="EMBL" id="JPDN02000006">
    <property type="protein sequence ID" value="PON28590.1"/>
    <property type="molecule type" value="Genomic_DNA"/>
</dbReference>
<reference evidence="1 2" key="1">
    <citation type="journal article" date="2016" name="Genome Announc.">
        <title>Draft Whole-Genome Sequence of Trichoderma gamsii T6085, a Promising Biocontrol Agent of Fusarium Head Blight on Wheat.</title>
        <authorList>
            <person name="Baroncelli R."/>
            <person name="Zapparata A."/>
            <person name="Piaggeschi G."/>
            <person name="Sarrocco S."/>
            <person name="Vannacci G."/>
        </authorList>
    </citation>
    <scope>NUCLEOTIDE SEQUENCE [LARGE SCALE GENOMIC DNA]</scope>
    <source>
        <strain evidence="1 2">T6085</strain>
    </source>
</reference>
<protein>
    <recommendedName>
        <fullName evidence="3">Phosphoglycerate mutase</fullName>
    </recommendedName>
</protein>
<dbReference type="PANTHER" id="PTHR48100:SF54">
    <property type="entry name" value="PHOSPHATASE SPAC5H10.03-RELATED"/>
    <property type="match status" value="1"/>
</dbReference>
<dbReference type="SMART" id="SM00855">
    <property type="entry name" value="PGAM"/>
    <property type="match status" value="1"/>
</dbReference>
<dbReference type="InterPro" id="IPR029033">
    <property type="entry name" value="His_PPase_superfam"/>
</dbReference>
<dbReference type="CDD" id="cd07067">
    <property type="entry name" value="HP_PGM_like"/>
    <property type="match status" value="1"/>
</dbReference>
<evidence type="ECO:0000313" key="2">
    <source>
        <dbReference type="Proteomes" id="UP000054821"/>
    </source>
</evidence>
<dbReference type="InterPro" id="IPR050275">
    <property type="entry name" value="PGM_Phosphatase"/>
</dbReference>
<keyword evidence="2" id="KW-1185">Reference proteome</keyword>
<dbReference type="Gene3D" id="3.40.50.1240">
    <property type="entry name" value="Phosphoglycerate mutase-like"/>
    <property type="match status" value="1"/>
</dbReference>
<accession>A0A2P4ZWD1</accession>
<sequence>MAPTIHLVRHAQGYHNLSKENEKLPDPDLTPLGIQQCADLRAQFPHHAKLKGLVASGMRRTLYTCINAFGTDELYPVIALDTLQECSDAPSDTGSSKEKLAAEFGEKVDVSRIREGWDFKGEGSYFEPSLDKLPKRARDARLTLREIVAGLGDDAHIAVVSHGAFLHFLTEDWHGITEIYHSKTTATSWKNCEYRSFQFIDPAGQDPNAEMRETDESWRRRHGSLEVPTAGEQRELRQMMERELAPFFKVNNHI</sequence>
<evidence type="ECO:0000313" key="1">
    <source>
        <dbReference type="EMBL" id="PON28590.1"/>
    </source>
</evidence>
<gene>
    <name evidence="1" type="ORF">TGAM01_v202437</name>
</gene>
<proteinExistence type="predicted"/>
<dbReference type="GO" id="GO:0005737">
    <property type="term" value="C:cytoplasm"/>
    <property type="evidence" value="ECO:0007669"/>
    <property type="project" value="TreeGrafter"/>
</dbReference>
<dbReference type="GeneID" id="29984949"/>
<dbReference type="AlphaFoldDB" id="A0A2P4ZWD1"/>
<dbReference type="RefSeq" id="XP_018661857.1">
    <property type="nucleotide sequence ID" value="XM_018804866.1"/>
</dbReference>
<dbReference type="Proteomes" id="UP000054821">
    <property type="component" value="Unassembled WGS sequence"/>
</dbReference>
<organism evidence="1 2">
    <name type="scientific">Trichoderma gamsii</name>
    <dbReference type="NCBI Taxonomy" id="398673"/>
    <lineage>
        <taxon>Eukaryota</taxon>
        <taxon>Fungi</taxon>
        <taxon>Dikarya</taxon>
        <taxon>Ascomycota</taxon>
        <taxon>Pezizomycotina</taxon>
        <taxon>Sordariomycetes</taxon>
        <taxon>Hypocreomycetidae</taxon>
        <taxon>Hypocreales</taxon>
        <taxon>Hypocreaceae</taxon>
        <taxon>Trichoderma</taxon>
    </lineage>
</organism>